<evidence type="ECO:0000256" key="4">
    <source>
        <dbReference type="RuleBase" id="RU362026"/>
    </source>
</evidence>
<reference evidence="7 8" key="1">
    <citation type="submission" date="2019-06" db="EMBL/GenBank/DDBJ databases">
        <title>Sequencing the genomes of 1000 actinobacteria strains.</title>
        <authorList>
            <person name="Klenk H.-P."/>
        </authorList>
    </citation>
    <scope>NUCLEOTIDE SEQUENCE [LARGE SCALE GENOMIC DNA]</scope>
    <source>
        <strain evidence="7 8">DSM 18082</strain>
    </source>
</reference>
<comment type="similarity">
    <text evidence="1 4">Belongs to the N(4)/N(6)-methyltransferase family.</text>
</comment>
<dbReference type="GO" id="GO:0005694">
    <property type="term" value="C:chromosome"/>
    <property type="evidence" value="ECO:0007669"/>
    <property type="project" value="TreeGrafter"/>
</dbReference>
<protein>
    <recommendedName>
        <fullName evidence="4">Methyltransferase</fullName>
        <ecNumber evidence="4">2.1.1.-</ecNumber>
    </recommendedName>
</protein>
<dbReference type="InterPro" id="IPR002052">
    <property type="entry name" value="DNA_methylase_N6_adenine_CS"/>
</dbReference>
<dbReference type="EC" id="2.1.1.-" evidence="4"/>
<dbReference type="GO" id="GO:0008170">
    <property type="term" value="F:N-methyltransferase activity"/>
    <property type="evidence" value="ECO:0007669"/>
    <property type="project" value="InterPro"/>
</dbReference>
<dbReference type="EMBL" id="VFOQ01000001">
    <property type="protein sequence ID" value="TQL58769.1"/>
    <property type="molecule type" value="Genomic_DNA"/>
</dbReference>
<comment type="caution">
    <text evidence="7">The sequence shown here is derived from an EMBL/GenBank/DDBJ whole genome shotgun (WGS) entry which is preliminary data.</text>
</comment>
<sequence length="430" mass="46604">MTVEPNGVVPADFDLDPLLPPLDEATYTALREDIRARGIIVPVEVTETGEVIDGRARLRAAQDLGITTYPRVIRSALTPDEQAAHRLALNTHRRHLTRAQRDAAVRALRLLGWSTRAISSATGVPQSTVARALRAVPSGVPAGSPDRVTGRDGRSHPARRPSVIAHTRHEQERAQAALATLGQTAPSKALDLRRAERLVREARASERRAQPSPWLPPDARVLQCDFRNLPVKPDTADLVFTDPPYTKAAMADVWPDLGRYAALWLKPGGLLIAYTGQMHLPEALDALRDSDLRYWWTMAAPHDTGSGMAQVRQRNVGCGWKPLLVFRKPGALGLPPWTTDITRGGSRSKDSGHPWEQPVAEAAHLIRDLVPPTGLVVDPFAGSGTTAVAAVSLGRRVITCDIDPDHTATARGRVADTLATMQGNPRDSPG</sequence>
<organism evidence="7 8">
    <name type="scientific">Oryzihumus leptocrescens</name>
    <dbReference type="NCBI Taxonomy" id="297536"/>
    <lineage>
        <taxon>Bacteria</taxon>
        <taxon>Bacillati</taxon>
        <taxon>Actinomycetota</taxon>
        <taxon>Actinomycetes</taxon>
        <taxon>Micrococcales</taxon>
        <taxon>Intrasporangiaceae</taxon>
        <taxon>Oryzihumus</taxon>
    </lineage>
</organism>
<dbReference type="InterPro" id="IPR036086">
    <property type="entry name" value="ParB/Sulfiredoxin_sf"/>
</dbReference>
<dbReference type="InterPro" id="IPR029063">
    <property type="entry name" value="SAM-dependent_MTases_sf"/>
</dbReference>
<gene>
    <name evidence="7" type="ORF">FB474_0106</name>
</gene>
<dbReference type="PROSITE" id="PS00092">
    <property type="entry name" value="N6_MTASE"/>
    <property type="match status" value="1"/>
</dbReference>
<dbReference type="InterPro" id="IPR001091">
    <property type="entry name" value="RM_Methyltransferase"/>
</dbReference>
<dbReference type="SMART" id="SM00470">
    <property type="entry name" value="ParB"/>
    <property type="match status" value="1"/>
</dbReference>
<evidence type="ECO:0000256" key="5">
    <source>
        <dbReference type="SAM" id="MobiDB-lite"/>
    </source>
</evidence>
<dbReference type="GO" id="GO:0045881">
    <property type="term" value="P:positive regulation of sporulation resulting in formation of a cellular spore"/>
    <property type="evidence" value="ECO:0007669"/>
    <property type="project" value="TreeGrafter"/>
</dbReference>
<dbReference type="SUPFAM" id="SSF53335">
    <property type="entry name" value="S-adenosyl-L-methionine-dependent methyltransferases"/>
    <property type="match status" value="1"/>
</dbReference>
<dbReference type="PRINTS" id="PR00508">
    <property type="entry name" value="S21N4MTFRASE"/>
</dbReference>
<dbReference type="Proteomes" id="UP000319514">
    <property type="component" value="Unassembled WGS sequence"/>
</dbReference>
<dbReference type="AlphaFoldDB" id="A0A542ZEQ5"/>
<dbReference type="InterPro" id="IPR002941">
    <property type="entry name" value="DNA_methylase_N4/N6"/>
</dbReference>
<keyword evidence="3 7" id="KW-0808">Transferase</keyword>
<keyword evidence="2 7" id="KW-0489">Methyltransferase</keyword>
<feature type="domain" description="ParB-like N-terminal" evidence="6">
    <location>
        <begin position="1"/>
        <end position="91"/>
    </location>
</feature>
<accession>A0A542ZEQ5</accession>
<evidence type="ECO:0000259" key="6">
    <source>
        <dbReference type="SMART" id="SM00470"/>
    </source>
</evidence>
<evidence type="ECO:0000256" key="1">
    <source>
        <dbReference type="ARBA" id="ARBA00006594"/>
    </source>
</evidence>
<keyword evidence="8" id="KW-1185">Reference proteome</keyword>
<evidence type="ECO:0000256" key="2">
    <source>
        <dbReference type="ARBA" id="ARBA00022603"/>
    </source>
</evidence>
<dbReference type="Pfam" id="PF01555">
    <property type="entry name" value="N6_N4_Mtase"/>
    <property type="match status" value="1"/>
</dbReference>
<dbReference type="InterPro" id="IPR003115">
    <property type="entry name" value="ParB_N"/>
</dbReference>
<evidence type="ECO:0000256" key="3">
    <source>
        <dbReference type="ARBA" id="ARBA00022679"/>
    </source>
</evidence>
<dbReference type="Gene3D" id="3.90.1530.10">
    <property type="entry name" value="Conserved hypothetical protein from pyrococcus furiosus pfu- 392566-001, ParB domain"/>
    <property type="match status" value="1"/>
</dbReference>
<dbReference type="PANTHER" id="PTHR33375:SF1">
    <property type="entry name" value="CHROMOSOME-PARTITIONING PROTEIN PARB-RELATED"/>
    <property type="match status" value="1"/>
</dbReference>
<dbReference type="PANTHER" id="PTHR33375">
    <property type="entry name" value="CHROMOSOME-PARTITIONING PROTEIN PARB-RELATED"/>
    <property type="match status" value="1"/>
</dbReference>
<dbReference type="Gene3D" id="3.40.50.150">
    <property type="entry name" value="Vaccinia Virus protein VP39"/>
    <property type="match status" value="1"/>
</dbReference>
<dbReference type="SUPFAM" id="SSF110849">
    <property type="entry name" value="ParB/Sulfiredoxin"/>
    <property type="match status" value="1"/>
</dbReference>
<dbReference type="RefSeq" id="WP_185745971.1">
    <property type="nucleotide sequence ID" value="NZ_BAAAKX010000006.1"/>
</dbReference>
<dbReference type="GO" id="GO:0007059">
    <property type="term" value="P:chromosome segregation"/>
    <property type="evidence" value="ECO:0007669"/>
    <property type="project" value="TreeGrafter"/>
</dbReference>
<feature type="region of interest" description="Disordered" evidence="5">
    <location>
        <begin position="137"/>
        <end position="160"/>
    </location>
</feature>
<dbReference type="GO" id="GO:0003677">
    <property type="term" value="F:DNA binding"/>
    <property type="evidence" value="ECO:0007669"/>
    <property type="project" value="InterPro"/>
</dbReference>
<dbReference type="InterPro" id="IPR050336">
    <property type="entry name" value="Chromosome_partition/occlusion"/>
</dbReference>
<dbReference type="CDD" id="cd02440">
    <property type="entry name" value="AdoMet_MTases"/>
    <property type="match status" value="2"/>
</dbReference>
<name>A0A542ZEQ5_9MICO</name>
<dbReference type="GO" id="GO:0032259">
    <property type="term" value="P:methylation"/>
    <property type="evidence" value="ECO:0007669"/>
    <property type="project" value="UniProtKB-KW"/>
</dbReference>
<evidence type="ECO:0000313" key="7">
    <source>
        <dbReference type="EMBL" id="TQL58769.1"/>
    </source>
</evidence>
<proteinExistence type="inferred from homology"/>
<evidence type="ECO:0000313" key="8">
    <source>
        <dbReference type="Proteomes" id="UP000319514"/>
    </source>
</evidence>